<name>A0A4Y8WQE3_9PORP</name>
<dbReference type="InterPro" id="IPR045006">
    <property type="entry name" value="CHLI-like"/>
</dbReference>
<dbReference type="RefSeq" id="WP_134849538.1">
    <property type="nucleotide sequence ID" value="NZ_CP197400.1"/>
</dbReference>
<dbReference type="InterPro" id="IPR001208">
    <property type="entry name" value="MCM_dom"/>
</dbReference>
<dbReference type="GO" id="GO:0003677">
    <property type="term" value="F:DNA binding"/>
    <property type="evidence" value="ECO:0007669"/>
    <property type="project" value="InterPro"/>
</dbReference>
<protein>
    <submittedName>
        <fullName evidence="5">ATP-binding protein</fullName>
    </submittedName>
</protein>
<accession>A0A4Y8WQE3</accession>
<evidence type="ECO:0000313" key="5">
    <source>
        <dbReference type="EMBL" id="TFH95727.1"/>
    </source>
</evidence>
<dbReference type="PANTHER" id="PTHR32039">
    <property type="entry name" value="MAGNESIUM-CHELATASE SUBUNIT CHLI"/>
    <property type="match status" value="1"/>
</dbReference>
<keyword evidence="2" id="KW-0547">Nucleotide-binding</keyword>
<dbReference type="Pfam" id="PF01078">
    <property type="entry name" value="Mg_chelatase"/>
    <property type="match status" value="1"/>
</dbReference>
<proteinExistence type="inferred from homology"/>
<dbReference type="InterPro" id="IPR020568">
    <property type="entry name" value="Ribosomal_Su5_D2-typ_SF"/>
</dbReference>
<dbReference type="InterPro" id="IPR003593">
    <property type="entry name" value="AAA+_ATPase"/>
</dbReference>
<dbReference type="SUPFAM" id="SSF52540">
    <property type="entry name" value="P-loop containing nucleoside triphosphate hydrolases"/>
    <property type="match status" value="1"/>
</dbReference>
<dbReference type="NCBIfam" id="TIGR00368">
    <property type="entry name" value="YifB family Mg chelatase-like AAA ATPase"/>
    <property type="match status" value="1"/>
</dbReference>
<gene>
    <name evidence="5" type="ORF">E4P47_03845</name>
</gene>
<dbReference type="Proteomes" id="UP000297225">
    <property type="component" value="Unassembled WGS sequence"/>
</dbReference>
<dbReference type="EMBL" id="SPNC01000040">
    <property type="protein sequence ID" value="TFH95727.1"/>
    <property type="molecule type" value="Genomic_DNA"/>
</dbReference>
<dbReference type="STRING" id="1122973.GCA_000379925_00265"/>
<keyword evidence="3 5" id="KW-0067">ATP-binding</keyword>
<dbReference type="Gene3D" id="3.30.230.10">
    <property type="match status" value="1"/>
</dbReference>
<dbReference type="AlphaFoldDB" id="A0A4Y8WQE3"/>
<evidence type="ECO:0000256" key="1">
    <source>
        <dbReference type="ARBA" id="ARBA00006354"/>
    </source>
</evidence>
<dbReference type="InterPro" id="IPR014721">
    <property type="entry name" value="Ribsml_uS5_D2-typ_fold_subgr"/>
</dbReference>
<dbReference type="OrthoDB" id="9813147at2"/>
<keyword evidence="6" id="KW-1185">Reference proteome</keyword>
<comment type="caution">
    <text evidence="5">The sequence shown here is derived from an EMBL/GenBank/DDBJ whole genome shotgun (WGS) entry which is preliminary data.</text>
</comment>
<reference evidence="5 6" key="1">
    <citation type="submission" date="2019-03" db="EMBL/GenBank/DDBJ databases">
        <title>Porphyromonas levii Isolated from the Uterus of Dairy Cows.</title>
        <authorList>
            <person name="Francis A.M."/>
        </authorList>
    </citation>
    <scope>NUCLEOTIDE SEQUENCE [LARGE SCALE GENOMIC DNA]</scope>
    <source>
        <strain evidence="5 6">AF5678</strain>
    </source>
</reference>
<dbReference type="PRINTS" id="PR01657">
    <property type="entry name" value="MCMFAMILY"/>
</dbReference>
<dbReference type="InterPro" id="IPR027417">
    <property type="entry name" value="P-loop_NTPase"/>
</dbReference>
<dbReference type="Gene3D" id="3.40.50.300">
    <property type="entry name" value="P-loop containing nucleotide triphosphate hydrolases"/>
    <property type="match status" value="1"/>
</dbReference>
<dbReference type="InterPro" id="IPR000523">
    <property type="entry name" value="Mg_chelatse_chII-like_cat_dom"/>
</dbReference>
<dbReference type="GO" id="GO:0005524">
    <property type="term" value="F:ATP binding"/>
    <property type="evidence" value="ECO:0007669"/>
    <property type="project" value="UniProtKB-KW"/>
</dbReference>
<dbReference type="Pfam" id="PF13541">
    <property type="entry name" value="ChlI"/>
    <property type="match status" value="1"/>
</dbReference>
<dbReference type="Pfam" id="PF13335">
    <property type="entry name" value="Mg_chelatase_C"/>
    <property type="match status" value="1"/>
</dbReference>
<feature type="domain" description="AAA+ ATPase" evidence="4">
    <location>
        <begin position="226"/>
        <end position="409"/>
    </location>
</feature>
<evidence type="ECO:0000313" key="6">
    <source>
        <dbReference type="Proteomes" id="UP000297225"/>
    </source>
</evidence>
<evidence type="ECO:0000256" key="2">
    <source>
        <dbReference type="ARBA" id="ARBA00022741"/>
    </source>
</evidence>
<evidence type="ECO:0000259" key="4">
    <source>
        <dbReference type="SMART" id="SM00382"/>
    </source>
</evidence>
<dbReference type="SUPFAM" id="SSF54211">
    <property type="entry name" value="Ribosomal protein S5 domain 2-like"/>
    <property type="match status" value="1"/>
</dbReference>
<dbReference type="SMART" id="SM00382">
    <property type="entry name" value="AAA"/>
    <property type="match status" value="1"/>
</dbReference>
<evidence type="ECO:0000256" key="3">
    <source>
        <dbReference type="ARBA" id="ARBA00022840"/>
    </source>
</evidence>
<organism evidence="5 6">
    <name type="scientific">Porphyromonas levii</name>
    <dbReference type="NCBI Taxonomy" id="28114"/>
    <lineage>
        <taxon>Bacteria</taxon>
        <taxon>Pseudomonadati</taxon>
        <taxon>Bacteroidota</taxon>
        <taxon>Bacteroidia</taxon>
        <taxon>Bacteroidales</taxon>
        <taxon>Porphyromonadaceae</taxon>
        <taxon>Porphyromonas</taxon>
    </lineage>
</organism>
<sequence length="528" mass="58536">MSDVEWIDVGVERALVKVYGAAVSGIDATKVTIEAQISNGAKFMLVGLPDAAVKESHQRIQAAIAESGYEYKEHRYIINMAPADLKKEGAAYDLPLAIAILALTERLPLERLQDTMIMGELSLDGHIRPIHGILPMTITAKKEGFKNIIVPYSNAREASVVEGIRVFGADKLQEVVDFLKVGEGALQEFRYEEQDLFDQHLLQYADFAEVKGQETVKRALEVAAAGNHNIIMIGPPGSGKSMMAKRVPSILPPFTKDEAQETTMIHSVAGTLPTNIALMRERPFRAPHHSTSNVALVGGGSYPKPGEISLAHNGVLFLDELPEFARNVLEVLRQPLEDRQITVSRARQTVTFPASFMLVASMNPCPCGHYNNPFRACECTEMQVKNYLGRISGPLLDRIDIQVEIVPVPFEALADKAPSEPSAAIRERVMRAREIQRERFKHVPGIYTNAQMTPALMQEYVHLDKPGMDRLKTAMDYFKLSARAYDRILKVARTIADLDGSPEITIQHIGEAVNYRKLDRSTWGGTNL</sequence>
<dbReference type="InterPro" id="IPR025158">
    <property type="entry name" value="Mg_chelat-rel_C"/>
</dbReference>
<comment type="similarity">
    <text evidence="1">Belongs to the Mg-chelatase subunits D/I family. ComM subfamily.</text>
</comment>
<dbReference type="InterPro" id="IPR004482">
    <property type="entry name" value="Mg_chelat-rel"/>
</dbReference>
<dbReference type="PANTHER" id="PTHR32039:SF7">
    <property type="entry name" value="COMPETENCE PROTEIN COMM"/>
    <property type="match status" value="1"/>
</dbReference>